<dbReference type="STRING" id="1336235.GCA_000518785_02063"/>
<evidence type="ECO:0000256" key="4">
    <source>
        <dbReference type="ARBA" id="ARBA00022801"/>
    </source>
</evidence>
<organism evidence="15 16">
    <name type="scientific">Ciceribacter selenitireducens ATCC BAA-1503</name>
    <dbReference type="NCBI Taxonomy" id="1336235"/>
    <lineage>
        <taxon>Bacteria</taxon>
        <taxon>Pseudomonadati</taxon>
        <taxon>Pseudomonadota</taxon>
        <taxon>Alphaproteobacteria</taxon>
        <taxon>Hyphomicrobiales</taxon>
        <taxon>Rhizobiaceae</taxon>
        <taxon>Ciceribacter</taxon>
    </lineage>
</organism>
<dbReference type="PROSITE" id="PS51192">
    <property type="entry name" value="HELICASE_ATP_BIND_1"/>
    <property type="match status" value="1"/>
</dbReference>
<evidence type="ECO:0000256" key="5">
    <source>
        <dbReference type="ARBA" id="ARBA00022806"/>
    </source>
</evidence>
<gene>
    <name evidence="15" type="ORF">RHIZ70_908</name>
</gene>
<dbReference type="Gene3D" id="3.40.50.300">
    <property type="entry name" value="P-loop containing nucleotide triphosphate hydrolases"/>
    <property type="match status" value="2"/>
</dbReference>
<dbReference type="Pfam" id="PF00271">
    <property type="entry name" value="Helicase_C"/>
    <property type="match status" value="1"/>
</dbReference>
<dbReference type="GO" id="GO:0003724">
    <property type="term" value="F:RNA helicase activity"/>
    <property type="evidence" value="ECO:0007669"/>
    <property type="project" value="UniProtKB-EC"/>
</dbReference>
<feature type="region of interest" description="Disordered" evidence="11">
    <location>
        <begin position="373"/>
        <end position="460"/>
    </location>
</feature>
<dbReference type="FunFam" id="3.40.50.300:FF:000108">
    <property type="entry name" value="ATP-dependent RNA helicase RhlE"/>
    <property type="match status" value="1"/>
</dbReference>
<evidence type="ECO:0000259" key="13">
    <source>
        <dbReference type="PROSITE" id="PS51194"/>
    </source>
</evidence>
<accession>A0A376AC19</accession>
<comment type="similarity">
    <text evidence="7">Belongs to the DEAD box helicase family.</text>
</comment>
<dbReference type="InterPro" id="IPR011545">
    <property type="entry name" value="DEAD/DEAH_box_helicase_dom"/>
</dbReference>
<feature type="domain" description="Helicase C-terminal" evidence="13">
    <location>
        <begin position="219"/>
        <end position="384"/>
    </location>
</feature>
<dbReference type="GO" id="GO:0005524">
    <property type="term" value="F:ATP binding"/>
    <property type="evidence" value="ECO:0007669"/>
    <property type="project" value="UniProtKB-KW"/>
</dbReference>
<proteinExistence type="inferred from homology"/>
<evidence type="ECO:0000256" key="11">
    <source>
        <dbReference type="SAM" id="MobiDB-lite"/>
    </source>
</evidence>
<evidence type="ECO:0000256" key="2">
    <source>
        <dbReference type="ARBA" id="ARBA00022490"/>
    </source>
</evidence>
<dbReference type="InterPro" id="IPR050079">
    <property type="entry name" value="DEAD_box_RNA_helicase"/>
</dbReference>
<protein>
    <recommendedName>
        <fullName evidence="9">DEAD-box ATP-dependent RNA helicase RhpA</fullName>
        <ecNumber evidence="1">3.6.4.13</ecNumber>
    </recommendedName>
</protein>
<dbReference type="InterPro" id="IPR014001">
    <property type="entry name" value="Helicase_ATP-bd"/>
</dbReference>
<dbReference type="CDD" id="cd00268">
    <property type="entry name" value="DEADc"/>
    <property type="match status" value="1"/>
</dbReference>
<evidence type="ECO:0000256" key="1">
    <source>
        <dbReference type="ARBA" id="ARBA00012552"/>
    </source>
</evidence>
<dbReference type="SMART" id="SM00490">
    <property type="entry name" value="HELICc"/>
    <property type="match status" value="1"/>
</dbReference>
<keyword evidence="5" id="KW-0347">Helicase</keyword>
<dbReference type="GO" id="GO:0003676">
    <property type="term" value="F:nucleic acid binding"/>
    <property type="evidence" value="ECO:0007669"/>
    <property type="project" value="InterPro"/>
</dbReference>
<evidence type="ECO:0000256" key="10">
    <source>
        <dbReference type="PROSITE-ProRule" id="PRU00552"/>
    </source>
</evidence>
<dbReference type="Pfam" id="PF00270">
    <property type="entry name" value="DEAD"/>
    <property type="match status" value="1"/>
</dbReference>
<evidence type="ECO:0000259" key="12">
    <source>
        <dbReference type="PROSITE" id="PS51192"/>
    </source>
</evidence>
<feature type="short sequence motif" description="Q motif" evidence="10">
    <location>
        <begin position="2"/>
        <end position="30"/>
    </location>
</feature>
<feature type="domain" description="Helicase ATP-binding" evidence="12">
    <location>
        <begin position="33"/>
        <end position="208"/>
    </location>
</feature>
<reference evidence="16" key="1">
    <citation type="submission" date="2018-07" db="EMBL/GenBank/DDBJ databases">
        <authorList>
            <person name="Peiro R."/>
            <person name="Begona"/>
            <person name="Cbmso G."/>
            <person name="Lopez M."/>
            <person name="Gonzalez S."/>
        </authorList>
    </citation>
    <scope>NUCLEOTIDE SEQUENCE [LARGE SCALE GENOMIC DNA]</scope>
</reference>
<evidence type="ECO:0000313" key="16">
    <source>
        <dbReference type="Proteomes" id="UP000254764"/>
    </source>
</evidence>
<name>A0A376AC19_9HYPH</name>
<keyword evidence="2" id="KW-0963">Cytoplasm</keyword>
<dbReference type="PANTHER" id="PTHR47959:SF13">
    <property type="entry name" value="ATP-DEPENDENT RNA HELICASE RHLE"/>
    <property type="match status" value="1"/>
</dbReference>
<dbReference type="GO" id="GO:0005829">
    <property type="term" value="C:cytosol"/>
    <property type="evidence" value="ECO:0007669"/>
    <property type="project" value="TreeGrafter"/>
</dbReference>
<dbReference type="InterPro" id="IPR044742">
    <property type="entry name" value="DEAD/DEAH_RhlB"/>
</dbReference>
<evidence type="ECO:0000256" key="6">
    <source>
        <dbReference type="ARBA" id="ARBA00022840"/>
    </source>
</evidence>
<keyword evidence="4" id="KW-0378">Hydrolase</keyword>
<sequence length="460" mass="49287">MTNFLELGLSQNIAATVAGLGYDTPTPIQLKAIPIVLEGRDLIGLAQTGTGKTAAFGLPLIEMLLKNPTRPDNRTTRTLILAPTRELVNQIADSLRSFIKKTPLRINQVVGGASIGKQQLQLEKGTDILVATPGRLLDLISRNAISLRAVTYLVLDEADQMLDLGFIHDLRKISKMVPAKRQTLLFSATMPKTIADLAATFLHNPAKVEVSPPGKAADKVEQHVHFVAGQNAKTEMLKKILTDNPDGRSIVFLRTKHGAEKLMKHLEIVGFSVASIHGNKSQGQRERALKGFRDGEIRTLIATDVAARGIDIPAVSHVFNYDLPEVPDAYIHRIGRTARAGRDGIAIAFCGPDEGRLLRDVERLMGIDIPVASGEAPTNLSRPARPQRRGGGGGAPGGNNRNHQGQGRPKHDGEGRPAGKPGQRKGGNGGAGRPAAAHGKPASGRPSSPGGQQRNRRREA</sequence>
<feature type="domain" description="DEAD-box RNA helicase Q" evidence="14">
    <location>
        <begin position="2"/>
        <end position="30"/>
    </location>
</feature>
<dbReference type="InterPro" id="IPR014014">
    <property type="entry name" value="RNA_helicase_DEAD_Q_motif"/>
</dbReference>
<evidence type="ECO:0000256" key="9">
    <source>
        <dbReference type="ARBA" id="ARBA00074363"/>
    </source>
</evidence>
<evidence type="ECO:0000313" key="15">
    <source>
        <dbReference type="EMBL" id="SSC65200.1"/>
    </source>
</evidence>
<dbReference type="Proteomes" id="UP000254764">
    <property type="component" value="Unassembled WGS sequence"/>
</dbReference>
<dbReference type="InterPro" id="IPR001650">
    <property type="entry name" value="Helicase_C-like"/>
</dbReference>
<dbReference type="PROSITE" id="PS51194">
    <property type="entry name" value="HELICASE_CTER"/>
    <property type="match status" value="1"/>
</dbReference>
<dbReference type="RefSeq" id="WP_115672332.1">
    <property type="nucleotide sequence ID" value="NZ_UEYP01000019.1"/>
</dbReference>
<feature type="compositionally biased region" description="Low complexity" evidence="11">
    <location>
        <begin position="433"/>
        <end position="442"/>
    </location>
</feature>
<evidence type="ECO:0000256" key="7">
    <source>
        <dbReference type="ARBA" id="ARBA00038437"/>
    </source>
</evidence>
<dbReference type="SMART" id="SM00487">
    <property type="entry name" value="DEXDc"/>
    <property type="match status" value="1"/>
</dbReference>
<dbReference type="GO" id="GO:0009266">
    <property type="term" value="P:response to temperature stimulus"/>
    <property type="evidence" value="ECO:0007669"/>
    <property type="project" value="UniProtKB-ARBA"/>
</dbReference>
<dbReference type="InterPro" id="IPR027417">
    <property type="entry name" value="P-loop_NTPase"/>
</dbReference>
<dbReference type="AlphaFoldDB" id="A0A376AC19"/>
<evidence type="ECO:0000256" key="8">
    <source>
        <dbReference type="ARBA" id="ARBA00047984"/>
    </source>
</evidence>
<feature type="compositionally biased region" description="Low complexity" evidence="11">
    <location>
        <begin position="398"/>
        <end position="407"/>
    </location>
</feature>
<evidence type="ECO:0000259" key="14">
    <source>
        <dbReference type="PROSITE" id="PS51195"/>
    </source>
</evidence>
<dbReference type="CDD" id="cd18787">
    <property type="entry name" value="SF2_C_DEAD"/>
    <property type="match status" value="1"/>
</dbReference>
<dbReference type="EC" id="3.6.4.13" evidence="1"/>
<dbReference type="PROSITE" id="PS51195">
    <property type="entry name" value="Q_MOTIF"/>
    <property type="match status" value="1"/>
</dbReference>
<comment type="catalytic activity">
    <reaction evidence="8">
        <text>ATP + H2O = ADP + phosphate + H(+)</text>
        <dbReference type="Rhea" id="RHEA:13065"/>
        <dbReference type="ChEBI" id="CHEBI:15377"/>
        <dbReference type="ChEBI" id="CHEBI:15378"/>
        <dbReference type="ChEBI" id="CHEBI:30616"/>
        <dbReference type="ChEBI" id="CHEBI:43474"/>
        <dbReference type="ChEBI" id="CHEBI:456216"/>
        <dbReference type="EC" id="3.6.4.13"/>
    </reaction>
</comment>
<dbReference type="SUPFAM" id="SSF52540">
    <property type="entry name" value="P-loop containing nucleoside triphosphate hydrolases"/>
    <property type="match status" value="1"/>
</dbReference>
<keyword evidence="6" id="KW-0067">ATP-binding</keyword>
<dbReference type="GO" id="GO:0016787">
    <property type="term" value="F:hydrolase activity"/>
    <property type="evidence" value="ECO:0007669"/>
    <property type="project" value="UniProtKB-KW"/>
</dbReference>
<dbReference type="EMBL" id="UEYP01000019">
    <property type="protein sequence ID" value="SSC65200.1"/>
    <property type="molecule type" value="Genomic_DNA"/>
</dbReference>
<dbReference type="OrthoDB" id="9805696at2"/>
<evidence type="ECO:0000256" key="3">
    <source>
        <dbReference type="ARBA" id="ARBA00022741"/>
    </source>
</evidence>
<keyword evidence="3" id="KW-0547">Nucleotide-binding</keyword>
<dbReference type="PANTHER" id="PTHR47959">
    <property type="entry name" value="ATP-DEPENDENT RNA HELICASE RHLE-RELATED"/>
    <property type="match status" value="1"/>
</dbReference>
<keyword evidence="16" id="KW-1185">Reference proteome</keyword>
<dbReference type="GO" id="GO:0042255">
    <property type="term" value="P:ribosome assembly"/>
    <property type="evidence" value="ECO:0007669"/>
    <property type="project" value="UniProtKB-ARBA"/>
</dbReference>